<dbReference type="RefSeq" id="WP_219354398.1">
    <property type="nucleotide sequence ID" value="NZ_CP080034.1"/>
</dbReference>
<reference evidence="2 3" key="1">
    <citation type="submission" date="2021-07" db="EMBL/GenBank/DDBJ databases">
        <title>Isolation and characterization of bacteria from a gold mining with a capacity of golden bioaccumulation.</title>
        <authorList>
            <person name="Yang X.J."/>
        </authorList>
    </citation>
    <scope>NUCLEOTIDE SEQUENCE [LARGE SCALE GENOMIC DNA]</scope>
    <source>
        <strain evidence="2 3">Au29</strain>
    </source>
</reference>
<name>A0ABX8TPE9_9CAUL</name>
<feature type="transmembrane region" description="Helical" evidence="1">
    <location>
        <begin position="63"/>
        <end position="88"/>
    </location>
</feature>
<dbReference type="GeneID" id="94375223"/>
<keyword evidence="3" id="KW-1185">Reference proteome</keyword>
<keyword evidence="1" id="KW-0812">Transmembrane</keyword>
<dbReference type="Pfam" id="PF10011">
    <property type="entry name" value="DUF2254"/>
    <property type="match status" value="1"/>
</dbReference>
<feature type="transmembrane region" description="Helical" evidence="1">
    <location>
        <begin position="135"/>
        <end position="160"/>
    </location>
</feature>
<evidence type="ECO:0000313" key="2">
    <source>
        <dbReference type="EMBL" id="QYC11895.1"/>
    </source>
</evidence>
<feature type="transmembrane region" description="Helical" evidence="1">
    <location>
        <begin position="12"/>
        <end position="35"/>
    </location>
</feature>
<accession>A0ABX8TPE9</accession>
<protein>
    <submittedName>
        <fullName evidence="2">DUF2254 domain-containing protein</fullName>
    </submittedName>
</protein>
<evidence type="ECO:0000256" key="1">
    <source>
        <dbReference type="SAM" id="Phobius"/>
    </source>
</evidence>
<dbReference type="InterPro" id="IPR018723">
    <property type="entry name" value="DUF2254_membrane"/>
</dbReference>
<evidence type="ECO:0000313" key="3">
    <source>
        <dbReference type="Proteomes" id="UP000824334"/>
    </source>
</evidence>
<gene>
    <name evidence="2" type="ORF">KWG56_08090</name>
</gene>
<organism evidence="2 3">
    <name type="scientific">Brevundimonas nasdae</name>
    <dbReference type="NCBI Taxonomy" id="172043"/>
    <lineage>
        <taxon>Bacteria</taxon>
        <taxon>Pseudomonadati</taxon>
        <taxon>Pseudomonadota</taxon>
        <taxon>Alphaproteobacteria</taxon>
        <taxon>Caulobacterales</taxon>
        <taxon>Caulobacteraceae</taxon>
        <taxon>Brevundimonas</taxon>
    </lineage>
</organism>
<keyword evidence="1" id="KW-1133">Transmembrane helix</keyword>
<dbReference type="EMBL" id="CP080034">
    <property type="protein sequence ID" value="QYC11895.1"/>
    <property type="molecule type" value="Genomic_DNA"/>
</dbReference>
<dbReference type="Proteomes" id="UP000824334">
    <property type="component" value="Chromosome"/>
</dbReference>
<feature type="transmembrane region" description="Helical" evidence="1">
    <location>
        <begin position="109"/>
        <end position="129"/>
    </location>
</feature>
<proteinExistence type="predicted"/>
<keyword evidence="1" id="KW-0472">Membrane</keyword>
<sequence length="437" mass="46988">MRARILRLIQEIADAFWVLPAIIVLALAGLAVAAVDLQLVGRLPAWLPESWVYGGGDTGARTLLGAIASSTISVAGTLFSITIAALTLASSQMGPRLLRNFMRDRGNQLTLGVFLGTFGYALIVLRAVRGGEDEAFVPALGVTLGLVLAATCVALLIYFIHHVASRINVDTVIDLVHDDVVEDMERLTLDTACPVTDDDVDWEKATPVCLAHQGYLQQVDMSALADWAAEHHCVVKLLKRPGEFVYPHAPFALTSTAVESAEAAIWSRIALSRQGGSSADFTFPIAQLVEVAVRALSPGINDPRTAVSVLNRLGAALAWLSPRHLDDGVRQRDGVVRLRVRALDYRELVAVMFDMIRQNAGSSPSVLIHLLNVLGAVAEVERRPERLEVLKGNARVARDQGDGQFVNSHDREALDKAYAAFLIAARGAMAGKSAVGT</sequence>